<dbReference type="GO" id="GO:0005506">
    <property type="term" value="F:iron ion binding"/>
    <property type="evidence" value="ECO:0007669"/>
    <property type="project" value="UniProtKB-UniRule"/>
</dbReference>
<dbReference type="RefSeq" id="WP_109907375.1">
    <property type="nucleotide sequence ID" value="NZ_QGLE01000011.1"/>
</dbReference>
<dbReference type="Proteomes" id="UP000245461">
    <property type="component" value="Unassembled WGS sequence"/>
</dbReference>
<evidence type="ECO:0000313" key="12">
    <source>
        <dbReference type="Proteomes" id="UP000245461"/>
    </source>
</evidence>
<evidence type="ECO:0000259" key="10">
    <source>
        <dbReference type="PROSITE" id="PS50903"/>
    </source>
</evidence>
<dbReference type="Pfam" id="PF00301">
    <property type="entry name" value="Rubredoxin"/>
    <property type="match status" value="1"/>
</dbReference>
<dbReference type="OrthoDB" id="9808980at2"/>
<gene>
    <name evidence="11" type="ORF">DKG74_17025</name>
</gene>
<comment type="caution">
    <text evidence="11">The sequence shown here is derived from an EMBL/GenBank/DDBJ whole genome shotgun (WGS) entry which is preliminary data.</text>
</comment>
<dbReference type="PANTHER" id="PTHR47627:SF1">
    <property type="entry name" value="RUBREDOXIN-1-RELATED"/>
    <property type="match status" value="1"/>
</dbReference>
<dbReference type="CDD" id="cd00730">
    <property type="entry name" value="rubredoxin"/>
    <property type="match status" value="1"/>
</dbReference>
<dbReference type="Gene3D" id="2.20.28.10">
    <property type="match status" value="1"/>
</dbReference>
<comment type="similarity">
    <text evidence="4 9">Belongs to the rubredoxin family.</text>
</comment>
<dbReference type="InterPro" id="IPR024935">
    <property type="entry name" value="Rubredoxin_dom"/>
</dbReference>
<keyword evidence="7 9" id="KW-0249">Electron transport</keyword>
<evidence type="ECO:0000256" key="9">
    <source>
        <dbReference type="RuleBase" id="RU003820"/>
    </source>
</evidence>
<comment type="cofactor">
    <cofactor evidence="1 9">
        <name>Fe(3+)</name>
        <dbReference type="ChEBI" id="CHEBI:29034"/>
    </cofactor>
</comment>
<evidence type="ECO:0000256" key="2">
    <source>
        <dbReference type="ARBA" id="ARBA00002792"/>
    </source>
</evidence>
<evidence type="ECO:0000256" key="6">
    <source>
        <dbReference type="ARBA" id="ARBA00022723"/>
    </source>
</evidence>
<keyword evidence="6 9" id="KW-0479">Metal-binding</keyword>
<comment type="function">
    <text evidence="2">Involved in the hydrocarbon hydroxylating system, which transfers electrons from NADH to rubredoxin reductase and then through rubredoxin to alkane 1 monooxygenase.</text>
</comment>
<evidence type="ECO:0000256" key="4">
    <source>
        <dbReference type="ARBA" id="ARBA00005337"/>
    </source>
</evidence>
<evidence type="ECO:0000256" key="8">
    <source>
        <dbReference type="ARBA" id="ARBA00023004"/>
    </source>
</evidence>
<evidence type="ECO:0000256" key="5">
    <source>
        <dbReference type="ARBA" id="ARBA00022448"/>
    </source>
</evidence>
<organism evidence="11 12">
    <name type="scientific">Zavarzinia aquatilis</name>
    <dbReference type="NCBI Taxonomy" id="2211142"/>
    <lineage>
        <taxon>Bacteria</taxon>
        <taxon>Pseudomonadati</taxon>
        <taxon>Pseudomonadota</taxon>
        <taxon>Alphaproteobacteria</taxon>
        <taxon>Rhodospirillales</taxon>
        <taxon>Zavarziniaceae</taxon>
        <taxon>Zavarzinia</taxon>
    </lineage>
</organism>
<dbReference type="EMBL" id="QGLE01000011">
    <property type="protein sequence ID" value="PWR19493.1"/>
    <property type="molecule type" value="Genomic_DNA"/>
</dbReference>
<dbReference type="PANTHER" id="PTHR47627">
    <property type="entry name" value="RUBREDOXIN"/>
    <property type="match status" value="1"/>
</dbReference>
<dbReference type="SUPFAM" id="SSF57802">
    <property type="entry name" value="Rubredoxin-like"/>
    <property type="match status" value="1"/>
</dbReference>
<dbReference type="FunFam" id="2.20.28.10:FF:000001">
    <property type="entry name" value="Rubredoxin"/>
    <property type="match status" value="1"/>
</dbReference>
<dbReference type="PROSITE" id="PS00202">
    <property type="entry name" value="RUBREDOXIN"/>
    <property type="match status" value="1"/>
</dbReference>
<dbReference type="GO" id="GO:0043448">
    <property type="term" value="P:alkane catabolic process"/>
    <property type="evidence" value="ECO:0007669"/>
    <property type="project" value="TreeGrafter"/>
</dbReference>
<dbReference type="PRINTS" id="PR00163">
    <property type="entry name" value="RUBREDOXIN"/>
</dbReference>
<dbReference type="InterPro" id="IPR050526">
    <property type="entry name" value="Rubredoxin_ET"/>
</dbReference>
<proteinExistence type="inferred from homology"/>
<sequence length="59" mass="6492">MSDEPYKMWQCRTCGEVYDEAAGGPEMGIPAGTRFADLPDDWICPACGSGKKDFDPIDF</sequence>
<dbReference type="InterPro" id="IPR018527">
    <property type="entry name" value="Rubredoxin_Fe_BS"/>
</dbReference>
<dbReference type="PROSITE" id="PS50903">
    <property type="entry name" value="RUBREDOXIN_LIKE"/>
    <property type="match status" value="1"/>
</dbReference>
<evidence type="ECO:0000256" key="3">
    <source>
        <dbReference type="ARBA" id="ARBA00004933"/>
    </source>
</evidence>
<protein>
    <recommendedName>
        <fullName evidence="9">Rubredoxin</fullName>
    </recommendedName>
</protein>
<dbReference type="InterPro" id="IPR024934">
    <property type="entry name" value="Rubredoxin-like_dom"/>
</dbReference>
<accession>A0A317E297</accession>
<dbReference type="AlphaFoldDB" id="A0A317E297"/>
<reference evidence="11 12" key="1">
    <citation type="submission" date="2018-05" db="EMBL/GenBank/DDBJ databases">
        <title>Zavarzinia sp. HR-AS.</title>
        <authorList>
            <person name="Lee Y."/>
            <person name="Jeon C.O."/>
        </authorList>
    </citation>
    <scope>NUCLEOTIDE SEQUENCE [LARGE SCALE GENOMIC DNA]</scope>
    <source>
        <strain evidence="11 12">HR-AS</strain>
    </source>
</reference>
<dbReference type="GO" id="GO:0009055">
    <property type="term" value="F:electron transfer activity"/>
    <property type="evidence" value="ECO:0007669"/>
    <property type="project" value="TreeGrafter"/>
</dbReference>
<keyword evidence="12" id="KW-1185">Reference proteome</keyword>
<evidence type="ECO:0000256" key="7">
    <source>
        <dbReference type="ARBA" id="ARBA00022982"/>
    </source>
</evidence>
<evidence type="ECO:0000313" key="11">
    <source>
        <dbReference type="EMBL" id="PWR19493.1"/>
    </source>
</evidence>
<comment type="pathway">
    <text evidence="3">Hydrocarbon metabolism; alkane degradation.</text>
</comment>
<name>A0A317E297_9PROT</name>
<keyword evidence="5" id="KW-0813">Transport</keyword>
<feature type="domain" description="Rubredoxin-like" evidence="10">
    <location>
        <begin position="6"/>
        <end position="57"/>
    </location>
</feature>
<keyword evidence="8 9" id="KW-0408">Iron</keyword>
<evidence type="ECO:0000256" key="1">
    <source>
        <dbReference type="ARBA" id="ARBA00001965"/>
    </source>
</evidence>